<name>A0A317ZF33_9BACT</name>
<keyword evidence="2" id="KW-1185">Reference proteome</keyword>
<evidence type="ECO:0008006" key="3">
    <source>
        <dbReference type="Google" id="ProtNLM"/>
    </source>
</evidence>
<proteinExistence type="predicted"/>
<gene>
    <name evidence="1" type="ORF">DDZ13_09730</name>
</gene>
<sequence length="158" mass="17568">MLPLKLKRGGCLHLRNVKLNSYTFQVSLRIKHPTLKPDEITRALGLVPSLVQAAGKNRRTPDEKILKDVCRETFWHHKFHISESASDLESSIVEIIASLKSNLEFLNTIKEAGGSAELFCGVFLDVNIGLGFDNSLTQLLAEASLPLSVDLYPPDEQE</sequence>
<evidence type="ECO:0000313" key="1">
    <source>
        <dbReference type="EMBL" id="PXA03910.1"/>
    </source>
</evidence>
<dbReference type="Pfam" id="PF14106">
    <property type="entry name" value="DUF4279"/>
    <property type="match status" value="1"/>
</dbReference>
<dbReference type="AlphaFoldDB" id="A0A317ZF33"/>
<evidence type="ECO:0000313" key="2">
    <source>
        <dbReference type="Proteomes" id="UP000247099"/>
    </source>
</evidence>
<dbReference type="Proteomes" id="UP000247099">
    <property type="component" value="Unassembled WGS sequence"/>
</dbReference>
<dbReference type="EMBL" id="QHJQ01000006">
    <property type="protein sequence ID" value="PXA03910.1"/>
    <property type="molecule type" value="Genomic_DNA"/>
</dbReference>
<organism evidence="1 2">
    <name type="scientific">Coraliomargarita sinensis</name>
    <dbReference type="NCBI Taxonomy" id="2174842"/>
    <lineage>
        <taxon>Bacteria</taxon>
        <taxon>Pseudomonadati</taxon>
        <taxon>Verrucomicrobiota</taxon>
        <taxon>Opitutia</taxon>
        <taxon>Puniceicoccales</taxon>
        <taxon>Coraliomargaritaceae</taxon>
        <taxon>Coraliomargarita</taxon>
    </lineage>
</organism>
<protein>
    <recommendedName>
        <fullName evidence="3">DUF4279 domain-containing protein</fullName>
    </recommendedName>
</protein>
<reference evidence="1 2" key="1">
    <citation type="submission" date="2018-05" db="EMBL/GenBank/DDBJ databases">
        <title>Coraliomargarita sinensis sp. nov., isolated from a marine solar saltern.</title>
        <authorList>
            <person name="Zhou L.Y."/>
        </authorList>
    </citation>
    <scope>NUCLEOTIDE SEQUENCE [LARGE SCALE GENOMIC DNA]</scope>
    <source>
        <strain evidence="1 2">WN38</strain>
    </source>
</reference>
<comment type="caution">
    <text evidence="1">The sequence shown here is derived from an EMBL/GenBank/DDBJ whole genome shotgun (WGS) entry which is preliminary data.</text>
</comment>
<dbReference type="InParanoid" id="A0A317ZF33"/>
<dbReference type="OrthoDB" id="276590at2"/>
<accession>A0A317ZF33</accession>
<dbReference type="RefSeq" id="WP_110131266.1">
    <property type="nucleotide sequence ID" value="NZ_QHJQ01000006.1"/>
</dbReference>
<dbReference type="InterPro" id="IPR025459">
    <property type="entry name" value="DUF4279"/>
</dbReference>